<dbReference type="Gene3D" id="3.40.50.410">
    <property type="entry name" value="von Willebrand factor, type A domain"/>
    <property type="match status" value="1"/>
</dbReference>
<dbReference type="InterPro" id="IPR057475">
    <property type="entry name" value="CUT_C"/>
</dbReference>
<evidence type="ECO:0000256" key="1">
    <source>
        <dbReference type="ARBA" id="ARBA00004251"/>
    </source>
</evidence>
<keyword evidence="7 9" id="KW-0472">Membrane</keyword>
<keyword evidence="14" id="KW-0675">Receptor</keyword>
<keyword evidence="5 10" id="KW-0732">Signal</keyword>
<evidence type="ECO:0000256" key="4">
    <source>
        <dbReference type="ARBA" id="ARBA00022692"/>
    </source>
</evidence>
<evidence type="ECO:0000256" key="5">
    <source>
        <dbReference type="ARBA" id="ARBA00022729"/>
    </source>
</evidence>
<feature type="domain" description="VWFA" evidence="11">
    <location>
        <begin position="52"/>
        <end position="232"/>
    </location>
</feature>
<dbReference type="Pfam" id="PF25057">
    <property type="entry name" value="CUT_N"/>
    <property type="match status" value="1"/>
</dbReference>
<evidence type="ECO:0000256" key="8">
    <source>
        <dbReference type="SAM" id="MobiDB-lite"/>
    </source>
</evidence>
<evidence type="ECO:0000313" key="13">
    <source>
        <dbReference type="EMBL" id="KRZ33931.1"/>
    </source>
</evidence>
<dbReference type="InterPro" id="IPR036465">
    <property type="entry name" value="vWFA_dom_sf"/>
</dbReference>
<dbReference type="Pfam" id="PF00092">
    <property type="entry name" value="VWA"/>
    <property type="match status" value="1"/>
</dbReference>
<sequence>MLIIVDRAKFCAFDQTLVIVLLLFTELLKFANAAQNEVEIKENVFCPEDKTDLIFLIDSSTSVERRNFTKLTHLIGSTVDLLNIGPDDTRVGIVQFTGHPKAEFDLAHYSNRTSLIDRIGNLKHITGVTHLGQAIQHVADKEFIPSRGERPNVANVLAILSDGLSQDDVSQPSMVARARNIEPIIVAIGKFISKEQLLQVTGGRRDRILRFRETNSSDEAARNLHHLIRKTVVEKCSDASTTTGEGGAERGNPKTNTSSVDQTTIRERQSVKDVDLSTTCENGQMKIQIKNGNPFTGRIFVKGEQSNPDCSWDYRDYSAKSIDLNVDLKTCGAVTKRSTNPEGVFFAVTLIMMKHPILFQIGDHAWRLQCHLCTKDLTLDQQLEVEPLTTAGTLEKEVKEKPDCMYTIRRDTVNGPLLRWARLGSPEVEGKSAYAMRVHSCYLKGSENKKVLMIDADGCPTKDSFLKNISYDKDRMLVSAESSVVSLPDTESVQYECQVSVCIRGESDCEEHIVILIILSNLSLKMETFQPPKCSSVNRLARSLRQELPTKKETTLDIASTPLLVLDVLESNEAKSGKQHHISHSIHALKFAKILSLSAPSHEFNTFWHSHTADDDTNILYCWPAWTYATAAATTGTVLVLNAAIVLYTINKQH</sequence>
<comment type="subcellular location">
    <subcellularLocation>
        <location evidence="1">Cell membrane</location>
        <topology evidence="1">Single-pass type I membrane protein</topology>
    </subcellularLocation>
</comment>
<proteinExistence type="predicted"/>
<dbReference type="PANTHER" id="PTHR22907">
    <property type="entry name" value="GH04558P"/>
    <property type="match status" value="1"/>
</dbReference>
<feature type="region of interest" description="Disordered" evidence="8">
    <location>
        <begin position="238"/>
        <end position="262"/>
    </location>
</feature>
<feature type="domain" description="ZP" evidence="12">
    <location>
        <begin position="279"/>
        <end position="516"/>
    </location>
</feature>
<dbReference type="SUPFAM" id="SSF53300">
    <property type="entry name" value="vWA-like"/>
    <property type="match status" value="1"/>
</dbReference>
<protein>
    <submittedName>
        <fullName evidence="14">Transmembrane matrix receptor MUP-4</fullName>
    </submittedName>
</protein>
<keyword evidence="6 9" id="KW-1133">Transmembrane helix</keyword>
<dbReference type="SMART" id="SM00241">
    <property type="entry name" value="ZP"/>
    <property type="match status" value="1"/>
</dbReference>
<keyword evidence="3" id="KW-1003">Cell membrane</keyword>
<dbReference type="PRINTS" id="PR00453">
    <property type="entry name" value="VWFADOMAIN"/>
</dbReference>
<evidence type="ECO:0000256" key="3">
    <source>
        <dbReference type="ARBA" id="ARBA00022475"/>
    </source>
</evidence>
<name>A0A0V1K675_TRIPS</name>
<dbReference type="GO" id="GO:0042302">
    <property type="term" value="F:structural constituent of cuticle"/>
    <property type="evidence" value="ECO:0007669"/>
    <property type="project" value="UniProtKB-KW"/>
</dbReference>
<evidence type="ECO:0000259" key="11">
    <source>
        <dbReference type="PROSITE" id="PS50234"/>
    </source>
</evidence>
<dbReference type="GO" id="GO:0005886">
    <property type="term" value="C:plasma membrane"/>
    <property type="evidence" value="ECO:0007669"/>
    <property type="project" value="UniProtKB-SubCell"/>
</dbReference>
<evidence type="ECO:0000256" key="9">
    <source>
        <dbReference type="SAM" id="Phobius"/>
    </source>
</evidence>
<dbReference type="SMART" id="SM00327">
    <property type="entry name" value="VWA"/>
    <property type="match status" value="1"/>
</dbReference>
<reference evidence="15 16" key="1">
    <citation type="submission" date="2015-01" db="EMBL/GenBank/DDBJ databases">
        <title>Evolution of Trichinella species and genotypes.</title>
        <authorList>
            <person name="Korhonen P.K."/>
            <person name="Edoardo P."/>
            <person name="Giuseppe L.R."/>
            <person name="Gasser R.B."/>
        </authorList>
    </citation>
    <scope>NUCLEOTIDE SEQUENCE [LARGE SCALE GENOMIC DNA]</scope>
    <source>
        <strain evidence="14">ISS176</strain>
        <strain evidence="13">ISS588</strain>
    </source>
</reference>
<accession>A0A0V1K675</accession>
<dbReference type="Proteomes" id="UP000054826">
    <property type="component" value="Unassembled WGS sequence"/>
</dbReference>
<feature type="signal peptide" evidence="10">
    <location>
        <begin position="1"/>
        <end position="33"/>
    </location>
</feature>
<feature type="chain" id="PRO_5007438672" evidence="10">
    <location>
        <begin position="34"/>
        <end position="654"/>
    </location>
</feature>
<dbReference type="InterPro" id="IPR002035">
    <property type="entry name" value="VWF_A"/>
</dbReference>
<dbReference type="EMBL" id="JYDS01000006">
    <property type="protein sequence ID" value="KRZ33931.1"/>
    <property type="molecule type" value="Genomic_DNA"/>
</dbReference>
<gene>
    <name evidence="14" type="primary">mup-4</name>
    <name evidence="13" type="ORF">T4B_5235</name>
    <name evidence="14" type="ORF">T4C_12973</name>
</gene>
<dbReference type="Proteomes" id="UP000054805">
    <property type="component" value="Unassembled WGS sequence"/>
</dbReference>
<evidence type="ECO:0000256" key="7">
    <source>
        <dbReference type="ARBA" id="ARBA00023136"/>
    </source>
</evidence>
<dbReference type="AlphaFoldDB" id="A0A0V1K675"/>
<dbReference type="CDD" id="cd01472">
    <property type="entry name" value="vWA_collagen"/>
    <property type="match status" value="1"/>
</dbReference>
<feature type="transmembrane region" description="Helical" evidence="9">
    <location>
        <begin position="625"/>
        <end position="650"/>
    </location>
</feature>
<evidence type="ECO:0000313" key="16">
    <source>
        <dbReference type="Proteomes" id="UP000054826"/>
    </source>
</evidence>
<evidence type="ECO:0000259" key="12">
    <source>
        <dbReference type="PROSITE" id="PS51034"/>
    </source>
</evidence>
<evidence type="ECO:0000256" key="6">
    <source>
        <dbReference type="ARBA" id="ARBA00022989"/>
    </source>
</evidence>
<dbReference type="EMBL" id="JYDV01000013">
    <property type="protein sequence ID" value="KRZ42734.1"/>
    <property type="molecule type" value="Genomic_DNA"/>
</dbReference>
<organism evidence="14 16">
    <name type="scientific">Trichinella pseudospiralis</name>
    <name type="common">Parasitic roundworm</name>
    <dbReference type="NCBI Taxonomy" id="6337"/>
    <lineage>
        <taxon>Eukaryota</taxon>
        <taxon>Metazoa</taxon>
        <taxon>Ecdysozoa</taxon>
        <taxon>Nematoda</taxon>
        <taxon>Enoplea</taxon>
        <taxon>Dorylaimia</taxon>
        <taxon>Trichinellida</taxon>
        <taxon>Trichinellidae</taxon>
        <taxon>Trichinella</taxon>
    </lineage>
</organism>
<keyword evidence="15" id="KW-1185">Reference proteome</keyword>
<dbReference type="InterPro" id="IPR051962">
    <property type="entry name" value="Cuticlin"/>
</dbReference>
<dbReference type="InterPro" id="IPR001507">
    <property type="entry name" value="ZP_dom"/>
</dbReference>
<evidence type="ECO:0000313" key="15">
    <source>
        <dbReference type="Proteomes" id="UP000054805"/>
    </source>
</evidence>
<evidence type="ECO:0000256" key="10">
    <source>
        <dbReference type="SAM" id="SignalP"/>
    </source>
</evidence>
<dbReference type="PROSITE" id="PS50234">
    <property type="entry name" value="VWFA"/>
    <property type="match status" value="1"/>
</dbReference>
<comment type="caution">
    <text evidence="14">The sequence shown here is derived from an EMBL/GenBank/DDBJ whole genome shotgun (WGS) entry which is preliminary data.</text>
</comment>
<keyword evidence="4 9" id="KW-0812">Transmembrane</keyword>
<dbReference type="PROSITE" id="PS51034">
    <property type="entry name" value="ZP_2"/>
    <property type="match status" value="1"/>
</dbReference>
<dbReference type="Pfam" id="PF25301">
    <property type="entry name" value="CUT_C"/>
    <property type="match status" value="1"/>
</dbReference>
<dbReference type="PANTHER" id="PTHR22907:SF54">
    <property type="entry name" value="GH04558P"/>
    <property type="match status" value="1"/>
</dbReference>
<keyword evidence="2" id="KW-0193">Cuticle</keyword>
<evidence type="ECO:0000313" key="14">
    <source>
        <dbReference type="EMBL" id="KRZ42734.1"/>
    </source>
</evidence>
<feature type="compositionally biased region" description="Polar residues" evidence="8">
    <location>
        <begin position="253"/>
        <end position="262"/>
    </location>
</feature>
<dbReference type="InterPro" id="IPR056953">
    <property type="entry name" value="CUT_N"/>
</dbReference>
<evidence type="ECO:0000256" key="2">
    <source>
        <dbReference type="ARBA" id="ARBA00022460"/>
    </source>
</evidence>